<proteinExistence type="predicted"/>
<evidence type="ECO:0000313" key="2">
    <source>
        <dbReference type="EMBL" id="MBL6903797.1"/>
    </source>
</evidence>
<keyword evidence="1" id="KW-0812">Transmembrane</keyword>
<keyword evidence="1" id="KW-0472">Membrane</keyword>
<dbReference type="AlphaFoldDB" id="A0A937M341"/>
<gene>
    <name evidence="2" type="ORF">ISR29_06310</name>
</gene>
<dbReference type="EMBL" id="JADHSG010000018">
    <property type="protein sequence ID" value="MBL6903797.1"/>
    <property type="molecule type" value="Genomic_DNA"/>
</dbReference>
<comment type="caution">
    <text evidence="2">The sequence shown here is derived from an EMBL/GenBank/DDBJ whole genome shotgun (WGS) entry which is preliminary data.</text>
</comment>
<reference evidence="2" key="1">
    <citation type="submission" date="2020-10" db="EMBL/GenBank/DDBJ databases">
        <title>Microbiome of the Black Sea water column analyzed by genome centric metagenomics.</title>
        <authorList>
            <person name="Cabello-Yeves P.J."/>
            <person name="Callieri C."/>
            <person name="Picazo A."/>
            <person name="Mehrshad M."/>
            <person name="Haro-Moreno J.M."/>
            <person name="Roda-Garcia J."/>
            <person name="Dzembekova N."/>
            <person name="Slabakova V."/>
            <person name="Slabakova N."/>
            <person name="Moncheva S."/>
            <person name="Rodriguez-Valera F."/>
        </authorList>
    </citation>
    <scope>NUCLEOTIDE SEQUENCE</scope>
    <source>
        <strain evidence="2">BS30m-G43</strain>
    </source>
</reference>
<organism evidence="2 3">
    <name type="scientific">SAR86 cluster bacterium</name>
    <dbReference type="NCBI Taxonomy" id="2030880"/>
    <lineage>
        <taxon>Bacteria</taxon>
        <taxon>Pseudomonadati</taxon>
        <taxon>Pseudomonadota</taxon>
        <taxon>Gammaproteobacteria</taxon>
        <taxon>SAR86 cluster</taxon>
    </lineage>
</organism>
<dbReference type="Proteomes" id="UP000705230">
    <property type="component" value="Unassembled WGS sequence"/>
</dbReference>
<accession>A0A937M341</accession>
<protein>
    <submittedName>
        <fullName evidence="2">Uncharacterized protein</fullName>
    </submittedName>
</protein>
<feature type="transmembrane region" description="Helical" evidence="1">
    <location>
        <begin position="59"/>
        <end position="79"/>
    </location>
</feature>
<evidence type="ECO:0000256" key="1">
    <source>
        <dbReference type="SAM" id="Phobius"/>
    </source>
</evidence>
<sequence>MKRNKIDEITFIGGFIGWLLVNPKATIDNRVAEANKAGWTVVNIIPGGEQNALLRLLRYIILSVTLGLFTFGDGVYVIFEKEE</sequence>
<name>A0A937M341_9GAMM</name>
<keyword evidence="1" id="KW-1133">Transmembrane helix</keyword>
<evidence type="ECO:0000313" key="3">
    <source>
        <dbReference type="Proteomes" id="UP000705230"/>
    </source>
</evidence>